<reference evidence="2 3" key="1">
    <citation type="submission" date="2024-10" db="EMBL/GenBank/DDBJ databases">
        <title>Updated reference genomes for cyclostephanoid diatoms.</title>
        <authorList>
            <person name="Roberts W.R."/>
            <person name="Alverson A.J."/>
        </authorList>
    </citation>
    <scope>NUCLEOTIDE SEQUENCE [LARGE SCALE GENOMIC DNA]</scope>
    <source>
        <strain evidence="2 3">AJA232-27</strain>
    </source>
</reference>
<keyword evidence="3" id="KW-1185">Reference proteome</keyword>
<accession>A0ABD3M8V6</accession>
<sequence>MSEEEKKKKTPDDLLKAGLNLPALYLQAKTNINELQRMVTVVQRGKALIIQKENEKKRAMETIQHQIKTMQGEYCTLQHQQYNDHSDEMAMQAVQDLLLEHINAKQEHYQQLGILPSDSMDEDYWMSILNHKYFDRMEALKEKEAESSVEAADPAGARKMDSTDDTVDADDDNLHHASADTEESNDKAALVTPLGKAKNPKKKAKK</sequence>
<feature type="region of interest" description="Disordered" evidence="1">
    <location>
        <begin position="144"/>
        <end position="206"/>
    </location>
</feature>
<gene>
    <name evidence="2" type="ORF">ACHAWU_001194</name>
</gene>
<name>A0ABD3M8V6_9STRA</name>
<comment type="caution">
    <text evidence="2">The sequence shown here is derived from an EMBL/GenBank/DDBJ whole genome shotgun (WGS) entry which is preliminary data.</text>
</comment>
<evidence type="ECO:0000256" key="1">
    <source>
        <dbReference type="SAM" id="MobiDB-lite"/>
    </source>
</evidence>
<proteinExistence type="predicted"/>
<dbReference type="Proteomes" id="UP001530293">
    <property type="component" value="Unassembled WGS sequence"/>
</dbReference>
<evidence type="ECO:0000313" key="3">
    <source>
        <dbReference type="Proteomes" id="UP001530293"/>
    </source>
</evidence>
<organism evidence="2 3">
    <name type="scientific">Discostella pseudostelligera</name>
    <dbReference type="NCBI Taxonomy" id="259834"/>
    <lineage>
        <taxon>Eukaryota</taxon>
        <taxon>Sar</taxon>
        <taxon>Stramenopiles</taxon>
        <taxon>Ochrophyta</taxon>
        <taxon>Bacillariophyta</taxon>
        <taxon>Coscinodiscophyceae</taxon>
        <taxon>Thalassiosirophycidae</taxon>
        <taxon>Stephanodiscales</taxon>
        <taxon>Stephanodiscaceae</taxon>
        <taxon>Discostella</taxon>
    </lineage>
</organism>
<dbReference type="EMBL" id="JALLBG020000211">
    <property type="protein sequence ID" value="KAL3759176.1"/>
    <property type="molecule type" value="Genomic_DNA"/>
</dbReference>
<protein>
    <submittedName>
        <fullName evidence="2">Uncharacterized protein</fullName>
    </submittedName>
</protein>
<dbReference type="AlphaFoldDB" id="A0ABD3M8V6"/>
<evidence type="ECO:0000313" key="2">
    <source>
        <dbReference type="EMBL" id="KAL3759176.1"/>
    </source>
</evidence>